<proteinExistence type="inferred from homology"/>
<keyword evidence="4 7" id="KW-1133">Transmembrane helix</keyword>
<dbReference type="GO" id="GO:0012505">
    <property type="term" value="C:endomembrane system"/>
    <property type="evidence" value="ECO:0007669"/>
    <property type="project" value="UniProtKB-SubCell"/>
</dbReference>
<feature type="transmembrane region" description="Helical" evidence="7">
    <location>
        <begin position="104"/>
        <end position="124"/>
    </location>
</feature>
<dbReference type="AlphaFoldDB" id="Q4SKY8"/>
<name>Q4SKY8_TETNG</name>
<sequence length="206" mass="21659">MSALSVTGKAKTSAGGTNPPAAVWFPPSARAGGMRPRAPSFSATINAGSFQFLLFCIFHHAHILEKHACRSLMSRFGLAFGLAAALGAFVAGNCNPGDLPMLHYLGAALSFMSICFFTSILTALTRLCVLSGYERILYPLRTVSAVLQIVLTIGCLTTFTSSCQPCSSGRSASTCSCSSSASLWSSASFPPSCWPTSSARRKTRSP</sequence>
<dbReference type="PANTHER" id="PTHR21324:SF13">
    <property type="entry name" value="SI:DKEY-228D14.5"/>
    <property type="match status" value="1"/>
</dbReference>
<dbReference type="InterPro" id="IPR050911">
    <property type="entry name" value="DRAM/TMEM150_Autophagy_Mod"/>
</dbReference>
<dbReference type="PANTHER" id="PTHR21324">
    <property type="entry name" value="FASTING-INDUCIBLE INTEGRAL MEMBRANE PROTEIN TM6P1-RELATED"/>
    <property type="match status" value="1"/>
</dbReference>
<evidence type="ECO:0000256" key="5">
    <source>
        <dbReference type="ARBA" id="ARBA00023136"/>
    </source>
</evidence>
<feature type="region of interest" description="Disordered" evidence="6">
    <location>
        <begin position="1"/>
        <end position="22"/>
    </location>
</feature>
<accession>Q4SKY8</accession>
<organism evidence="9">
    <name type="scientific">Tetraodon nigroviridis</name>
    <name type="common">Spotted green pufferfish</name>
    <name type="synonym">Chelonodon nigroviridis</name>
    <dbReference type="NCBI Taxonomy" id="99883"/>
    <lineage>
        <taxon>Eukaryota</taxon>
        <taxon>Metazoa</taxon>
        <taxon>Chordata</taxon>
        <taxon>Craniata</taxon>
        <taxon>Vertebrata</taxon>
        <taxon>Euteleostomi</taxon>
        <taxon>Actinopterygii</taxon>
        <taxon>Neopterygii</taxon>
        <taxon>Teleostei</taxon>
        <taxon>Neoteleostei</taxon>
        <taxon>Acanthomorphata</taxon>
        <taxon>Eupercaria</taxon>
        <taxon>Tetraodontiformes</taxon>
        <taxon>Tetradontoidea</taxon>
        <taxon>Tetraodontidae</taxon>
        <taxon>Tetraodon</taxon>
    </lineage>
</organism>
<evidence type="ECO:0000259" key="8">
    <source>
        <dbReference type="Pfam" id="PF10277"/>
    </source>
</evidence>
<keyword evidence="3 7" id="KW-0812">Transmembrane</keyword>
<comment type="subcellular location">
    <subcellularLocation>
        <location evidence="1">Endomembrane system</location>
        <topology evidence="1">Multi-pass membrane protein</topology>
    </subcellularLocation>
</comment>
<evidence type="ECO:0000256" key="4">
    <source>
        <dbReference type="ARBA" id="ARBA00022989"/>
    </source>
</evidence>
<evidence type="ECO:0000256" key="7">
    <source>
        <dbReference type="SAM" id="Phobius"/>
    </source>
</evidence>
<feature type="compositionally biased region" description="Low complexity" evidence="6">
    <location>
        <begin position="182"/>
        <end position="191"/>
    </location>
</feature>
<feature type="region of interest" description="Disordered" evidence="6">
    <location>
        <begin position="182"/>
        <end position="206"/>
    </location>
</feature>
<dbReference type="Pfam" id="PF10277">
    <property type="entry name" value="Frag1"/>
    <property type="match status" value="1"/>
</dbReference>
<evidence type="ECO:0000313" key="9">
    <source>
        <dbReference type="EMBL" id="CAF98694.1"/>
    </source>
</evidence>
<reference evidence="9" key="2">
    <citation type="submission" date="2004-02" db="EMBL/GenBank/DDBJ databases">
        <authorList>
            <consortium name="Genoscope"/>
            <consortium name="Whitehead Institute Centre for Genome Research"/>
        </authorList>
    </citation>
    <scope>NUCLEOTIDE SEQUENCE</scope>
</reference>
<comment type="caution">
    <text evidence="9">The sequence shown here is derived from an EMBL/GenBank/DDBJ whole genome shotgun (WGS) entry which is preliminary data.</text>
</comment>
<dbReference type="InterPro" id="IPR019402">
    <property type="entry name" value="CWH43_N"/>
</dbReference>
<gene>
    <name evidence="9" type="ORF">GSTENG00016495001</name>
</gene>
<keyword evidence="5 7" id="KW-0472">Membrane</keyword>
<dbReference type="KEGG" id="tng:GSTEN00016495G001"/>
<dbReference type="GO" id="GO:0005886">
    <property type="term" value="C:plasma membrane"/>
    <property type="evidence" value="ECO:0007669"/>
    <property type="project" value="TreeGrafter"/>
</dbReference>
<evidence type="ECO:0000256" key="6">
    <source>
        <dbReference type="SAM" id="MobiDB-lite"/>
    </source>
</evidence>
<evidence type="ECO:0000256" key="3">
    <source>
        <dbReference type="ARBA" id="ARBA00022692"/>
    </source>
</evidence>
<feature type="transmembrane region" description="Helical" evidence="7">
    <location>
        <begin position="76"/>
        <end position="92"/>
    </location>
</feature>
<evidence type="ECO:0000256" key="1">
    <source>
        <dbReference type="ARBA" id="ARBA00004127"/>
    </source>
</evidence>
<protein>
    <submittedName>
        <fullName evidence="9">(spotted green pufferfish) hypothetical protein</fullName>
    </submittedName>
</protein>
<evidence type="ECO:0000256" key="2">
    <source>
        <dbReference type="ARBA" id="ARBA00006565"/>
    </source>
</evidence>
<dbReference type="GO" id="GO:0072659">
    <property type="term" value="P:protein localization to plasma membrane"/>
    <property type="evidence" value="ECO:0007669"/>
    <property type="project" value="TreeGrafter"/>
</dbReference>
<comment type="similarity">
    <text evidence="2">Belongs to the DRAM/TMEM150 family.</text>
</comment>
<feature type="transmembrane region" description="Helical" evidence="7">
    <location>
        <begin position="43"/>
        <end position="64"/>
    </location>
</feature>
<dbReference type="EMBL" id="CAAE01014563">
    <property type="protein sequence ID" value="CAF98694.1"/>
    <property type="molecule type" value="Genomic_DNA"/>
</dbReference>
<dbReference type="OrthoDB" id="191706at2759"/>
<feature type="domain" description="CWH43-like N-terminal" evidence="8">
    <location>
        <begin position="28"/>
        <end position="166"/>
    </location>
</feature>
<reference evidence="9" key="1">
    <citation type="journal article" date="2004" name="Nature">
        <title>Genome duplication in the teleost fish Tetraodon nigroviridis reveals the early vertebrate proto-karyotype.</title>
        <authorList>
            <person name="Jaillon O."/>
            <person name="Aury J.-M."/>
            <person name="Brunet F."/>
            <person name="Petit J.-L."/>
            <person name="Stange-Thomann N."/>
            <person name="Mauceli E."/>
            <person name="Bouneau L."/>
            <person name="Fischer C."/>
            <person name="Ozouf-Costaz C."/>
            <person name="Bernot A."/>
            <person name="Nicaud S."/>
            <person name="Jaffe D."/>
            <person name="Fisher S."/>
            <person name="Lutfalla G."/>
            <person name="Dossat C."/>
            <person name="Segurens B."/>
            <person name="Dasilva C."/>
            <person name="Salanoubat M."/>
            <person name="Levy M."/>
            <person name="Boudet N."/>
            <person name="Castellano S."/>
            <person name="Anthouard V."/>
            <person name="Jubin C."/>
            <person name="Castelli V."/>
            <person name="Katinka M."/>
            <person name="Vacherie B."/>
            <person name="Biemont C."/>
            <person name="Skalli Z."/>
            <person name="Cattolico L."/>
            <person name="Poulain J."/>
            <person name="De Berardinis V."/>
            <person name="Cruaud C."/>
            <person name="Duprat S."/>
            <person name="Brottier P."/>
            <person name="Coutanceau J.-P."/>
            <person name="Gouzy J."/>
            <person name="Parra G."/>
            <person name="Lardier G."/>
            <person name="Chapple C."/>
            <person name="McKernan K.J."/>
            <person name="McEwan P."/>
            <person name="Bosak S."/>
            <person name="Kellis M."/>
            <person name="Volff J.-N."/>
            <person name="Guigo R."/>
            <person name="Zody M.C."/>
            <person name="Mesirov J."/>
            <person name="Lindblad-Toh K."/>
            <person name="Birren B."/>
            <person name="Nusbaum C."/>
            <person name="Kahn D."/>
            <person name="Robinson-Rechavi M."/>
            <person name="Laudet V."/>
            <person name="Schachter V."/>
            <person name="Quetier F."/>
            <person name="Saurin W."/>
            <person name="Scarpelli C."/>
            <person name="Wincker P."/>
            <person name="Lander E.S."/>
            <person name="Weissenbach J."/>
            <person name="Roest Crollius H."/>
        </authorList>
    </citation>
    <scope>NUCLEOTIDE SEQUENCE [LARGE SCALE GENOMIC DNA]</scope>
</reference>
<feature type="transmembrane region" description="Helical" evidence="7">
    <location>
        <begin position="136"/>
        <end position="159"/>
    </location>
</feature>